<dbReference type="PANTHER" id="PTHR24006">
    <property type="entry name" value="UBIQUITIN CARBOXYL-TERMINAL HYDROLASE"/>
    <property type="match status" value="1"/>
</dbReference>
<comment type="catalytic activity">
    <reaction evidence="1 5">
        <text>Thiol-dependent hydrolysis of ester, thioester, amide, peptide and isopeptide bonds formed by the C-terminal Gly of ubiquitin (a 76-residue protein attached to proteins as an intracellular targeting signal).</text>
        <dbReference type="EC" id="3.4.19.12"/>
    </reaction>
</comment>
<comment type="similarity">
    <text evidence="2 5">Belongs to the peptidase C19 family.</text>
</comment>
<organism evidence="8 9">
    <name type="scientific">Dioszegia hungarica</name>
    <dbReference type="NCBI Taxonomy" id="4972"/>
    <lineage>
        <taxon>Eukaryota</taxon>
        <taxon>Fungi</taxon>
        <taxon>Dikarya</taxon>
        <taxon>Basidiomycota</taxon>
        <taxon>Agaricomycotina</taxon>
        <taxon>Tremellomycetes</taxon>
        <taxon>Tremellales</taxon>
        <taxon>Bulleribasidiaceae</taxon>
        <taxon>Dioszegia</taxon>
    </lineage>
</organism>
<keyword evidence="4 5" id="KW-0378">Hydrolase</keyword>
<feature type="non-terminal residue" evidence="8">
    <location>
        <position position="1"/>
    </location>
</feature>
<dbReference type="PROSITE" id="PS00972">
    <property type="entry name" value="USP_1"/>
    <property type="match status" value="1"/>
</dbReference>
<protein>
    <recommendedName>
        <fullName evidence="5">Ubiquitin carboxyl-terminal hydrolase</fullName>
        <ecNumber evidence="5">3.4.19.12</ecNumber>
    </recommendedName>
</protein>
<dbReference type="PROSITE" id="PS00973">
    <property type="entry name" value="USP_2"/>
    <property type="match status" value="1"/>
</dbReference>
<dbReference type="RefSeq" id="XP_052948742.1">
    <property type="nucleotide sequence ID" value="XM_053086470.1"/>
</dbReference>
<evidence type="ECO:0000256" key="5">
    <source>
        <dbReference type="RuleBase" id="RU366025"/>
    </source>
</evidence>
<dbReference type="AlphaFoldDB" id="A0AA38HE79"/>
<feature type="region of interest" description="Disordered" evidence="6">
    <location>
        <begin position="92"/>
        <end position="123"/>
    </location>
</feature>
<dbReference type="EMBL" id="JAKWFO010000002">
    <property type="protein sequence ID" value="KAI9638965.1"/>
    <property type="molecule type" value="Genomic_DNA"/>
</dbReference>
<evidence type="ECO:0000256" key="2">
    <source>
        <dbReference type="ARBA" id="ARBA00009085"/>
    </source>
</evidence>
<dbReference type="GO" id="GO:0005634">
    <property type="term" value="C:nucleus"/>
    <property type="evidence" value="ECO:0007669"/>
    <property type="project" value="TreeGrafter"/>
</dbReference>
<evidence type="ECO:0000256" key="6">
    <source>
        <dbReference type="SAM" id="MobiDB-lite"/>
    </source>
</evidence>
<dbReference type="InterPro" id="IPR018200">
    <property type="entry name" value="USP_CS"/>
</dbReference>
<comment type="caution">
    <text evidence="8">The sequence shown here is derived from an EMBL/GenBank/DDBJ whole genome shotgun (WGS) entry which is preliminary data.</text>
</comment>
<dbReference type="PROSITE" id="PS50235">
    <property type="entry name" value="USP_3"/>
    <property type="match status" value="1"/>
</dbReference>
<dbReference type="Pfam" id="PF00443">
    <property type="entry name" value="UCH"/>
    <property type="match status" value="2"/>
</dbReference>
<feature type="domain" description="USP" evidence="7">
    <location>
        <begin position="54"/>
        <end position="383"/>
    </location>
</feature>
<keyword evidence="3 5" id="KW-0645">Protease</keyword>
<sequence length="384" mass="43047">MSRVRFPFRSTPSTQQVPTTVVVQTPEQKKESVTTSYWDGVYSEDGSKDGERLWGIENFGNTCYCNSVLQALYACQPFRAFVEAYPSTPPPVTPLGPPPGPPLLASLPPPSAPRGGGPFSAGSLGRGVVRPEDVLKTIKRENEMFRGMAQQDAHEFLGWVLNKVAEEVEPLDRHLKSKGSWNGSTGGKTFVQNLFEGSLTNETRCLSCETTSSRDELFLDLSIDIEQHTSVTSCLRGFSASEMLCQKNKFYCDSCCGLQEAEKRMKIKRLPHILPLHLKRFKYQESLGRYTKLFYRVPFPTQLRLPNTSDDAENPDRLYELFAVVVHIGNGPHHGHYVCLVKSAGRWVMCDDENVEPIDEADIFRYFGDYPSGAGYVMFYQAAD</sequence>
<dbReference type="SUPFAM" id="SSF54001">
    <property type="entry name" value="Cysteine proteinases"/>
    <property type="match status" value="1"/>
</dbReference>
<evidence type="ECO:0000256" key="4">
    <source>
        <dbReference type="ARBA" id="ARBA00022801"/>
    </source>
</evidence>
<evidence type="ECO:0000259" key="7">
    <source>
        <dbReference type="PROSITE" id="PS50235"/>
    </source>
</evidence>
<keyword evidence="5" id="KW-0833">Ubl conjugation pathway</keyword>
<dbReference type="PANTHER" id="PTHR24006:SF733">
    <property type="entry name" value="RE52890P"/>
    <property type="match status" value="1"/>
</dbReference>
<dbReference type="CDD" id="cd02663">
    <property type="entry name" value="Peptidase_C19G"/>
    <property type="match status" value="1"/>
</dbReference>
<dbReference type="EC" id="3.4.19.12" evidence="5"/>
<evidence type="ECO:0000313" key="8">
    <source>
        <dbReference type="EMBL" id="KAI9638965.1"/>
    </source>
</evidence>
<name>A0AA38HE79_9TREE</name>
<evidence type="ECO:0000256" key="3">
    <source>
        <dbReference type="ARBA" id="ARBA00022670"/>
    </source>
</evidence>
<dbReference type="InterPro" id="IPR001394">
    <property type="entry name" value="Peptidase_C19_UCH"/>
</dbReference>
<dbReference type="GO" id="GO:0016579">
    <property type="term" value="P:protein deubiquitination"/>
    <property type="evidence" value="ECO:0007669"/>
    <property type="project" value="InterPro"/>
</dbReference>
<reference evidence="8" key="1">
    <citation type="journal article" date="2022" name="G3 (Bethesda)">
        <title>High quality genome of the basidiomycete yeast Dioszegia hungarica PDD-24b-2 isolated from cloud water.</title>
        <authorList>
            <person name="Jarrige D."/>
            <person name="Haridas S."/>
            <person name="Bleykasten-Grosshans C."/>
            <person name="Joly M."/>
            <person name="Nadalig T."/>
            <person name="Sancelme M."/>
            <person name="Vuilleumier S."/>
            <person name="Grigoriev I.V."/>
            <person name="Amato P."/>
            <person name="Bringel F."/>
        </authorList>
    </citation>
    <scope>NUCLEOTIDE SEQUENCE</scope>
    <source>
        <strain evidence="8">PDD-24b-2</strain>
    </source>
</reference>
<keyword evidence="9" id="KW-1185">Reference proteome</keyword>
<keyword evidence="5" id="KW-0788">Thiol protease</keyword>
<dbReference type="GO" id="GO:0005829">
    <property type="term" value="C:cytosol"/>
    <property type="evidence" value="ECO:0007669"/>
    <property type="project" value="TreeGrafter"/>
</dbReference>
<dbReference type="GO" id="GO:0006508">
    <property type="term" value="P:proteolysis"/>
    <property type="evidence" value="ECO:0007669"/>
    <property type="project" value="UniProtKB-KW"/>
</dbReference>
<feature type="compositionally biased region" description="Low complexity" evidence="6">
    <location>
        <begin position="10"/>
        <end position="20"/>
    </location>
</feature>
<accession>A0AA38HE79</accession>
<dbReference type="InterPro" id="IPR050164">
    <property type="entry name" value="Peptidase_C19"/>
</dbReference>
<evidence type="ECO:0000313" key="9">
    <source>
        <dbReference type="Proteomes" id="UP001164286"/>
    </source>
</evidence>
<evidence type="ECO:0000256" key="1">
    <source>
        <dbReference type="ARBA" id="ARBA00000707"/>
    </source>
</evidence>
<dbReference type="Gene3D" id="3.90.70.10">
    <property type="entry name" value="Cysteine proteinases"/>
    <property type="match status" value="1"/>
</dbReference>
<feature type="region of interest" description="Disordered" evidence="6">
    <location>
        <begin position="1"/>
        <end position="20"/>
    </location>
</feature>
<dbReference type="GO" id="GO:0004843">
    <property type="term" value="F:cysteine-type deubiquitinase activity"/>
    <property type="evidence" value="ECO:0007669"/>
    <property type="project" value="UniProtKB-UniRule"/>
</dbReference>
<proteinExistence type="inferred from homology"/>
<dbReference type="GeneID" id="77725671"/>
<dbReference type="InterPro" id="IPR038765">
    <property type="entry name" value="Papain-like_cys_pep_sf"/>
</dbReference>
<dbReference type="InterPro" id="IPR028889">
    <property type="entry name" value="USP"/>
</dbReference>
<dbReference type="Proteomes" id="UP001164286">
    <property type="component" value="Unassembled WGS sequence"/>
</dbReference>
<feature type="compositionally biased region" description="Pro residues" evidence="6">
    <location>
        <begin position="92"/>
        <end position="112"/>
    </location>
</feature>
<gene>
    <name evidence="8" type="ORF">MKK02DRAFT_21829</name>
</gene>